<feature type="transmembrane region" description="Helical" evidence="1">
    <location>
        <begin position="255"/>
        <end position="276"/>
    </location>
</feature>
<dbReference type="GO" id="GO:0016020">
    <property type="term" value="C:membrane"/>
    <property type="evidence" value="ECO:0007669"/>
    <property type="project" value="InterPro"/>
</dbReference>
<evidence type="ECO:0000313" key="4">
    <source>
        <dbReference type="Proteomes" id="UP000630353"/>
    </source>
</evidence>
<feature type="transmembrane region" description="Helical" evidence="1">
    <location>
        <begin position="65"/>
        <end position="90"/>
    </location>
</feature>
<feature type="transmembrane region" description="Helical" evidence="1">
    <location>
        <begin position="191"/>
        <end position="215"/>
    </location>
</feature>
<comment type="caution">
    <text evidence="3">The sequence shown here is derived from an EMBL/GenBank/DDBJ whole genome shotgun (WGS) entry which is preliminary data.</text>
</comment>
<feature type="transmembrane region" description="Helical" evidence="1">
    <location>
        <begin position="35"/>
        <end position="53"/>
    </location>
</feature>
<feature type="transmembrane region" description="Helical" evidence="1">
    <location>
        <begin position="227"/>
        <end position="249"/>
    </location>
</feature>
<dbReference type="SUPFAM" id="SSF103481">
    <property type="entry name" value="Multidrug resistance efflux transporter EmrE"/>
    <property type="match status" value="2"/>
</dbReference>
<protein>
    <submittedName>
        <fullName evidence="3">Membrane protein</fullName>
    </submittedName>
</protein>
<evidence type="ECO:0000256" key="1">
    <source>
        <dbReference type="SAM" id="Phobius"/>
    </source>
</evidence>
<reference evidence="3" key="2">
    <citation type="submission" date="2020-09" db="EMBL/GenBank/DDBJ databases">
        <authorList>
            <person name="Sun Q."/>
            <person name="Kim S."/>
        </authorList>
    </citation>
    <scope>NUCLEOTIDE SEQUENCE</scope>
    <source>
        <strain evidence="3">KCTC 42651</strain>
    </source>
</reference>
<keyword evidence="1" id="KW-0472">Membrane</keyword>
<gene>
    <name evidence="3" type="ORF">GCM10017083_11780</name>
</gene>
<keyword evidence="4" id="KW-1185">Reference proteome</keyword>
<keyword evidence="1" id="KW-1133">Transmembrane helix</keyword>
<feature type="transmembrane region" description="Helical" evidence="1">
    <location>
        <begin position="110"/>
        <end position="139"/>
    </location>
</feature>
<dbReference type="Proteomes" id="UP000630353">
    <property type="component" value="Unassembled WGS sequence"/>
</dbReference>
<dbReference type="AlphaFoldDB" id="A0A918XQC7"/>
<dbReference type="RefSeq" id="WP_189987994.1">
    <property type="nucleotide sequence ID" value="NZ_BMZS01000002.1"/>
</dbReference>
<evidence type="ECO:0000259" key="2">
    <source>
        <dbReference type="Pfam" id="PF00892"/>
    </source>
</evidence>
<reference evidence="3" key="1">
    <citation type="journal article" date="2014" name="Int. J. Syst. Evol. Microbiol.">
        <title>Complete genome sequence of Corynebacterium casei LMG S-19264T (=DSM 44701T), isolated from a smear-ripened cheese.</title>
        <authorList>
            <consortium name="US DOE Joint Genome Institute (JGI-PGF)"/>
            <person name="Walter F."/>
            <person name="Albersmeier A."/>
            <person name="Kalinowski J."/>
            <person name="Ruckert C."/>
        </authorList>
    </citation>
    <scope>NUCLEOTIDE SEQUENCE</scope>
    <source>
        <strain evidence="3">KCTC 42651</strain>
    </source>
</reference>
<feature type="domain" description="EamA" evidence="2">
    <location>
        <begin position="4"/>
        <end position="140"/>
    </location>
</feature>
<organism evidence="3 4">
    <name type="scientific">Thalassobaculum fulvum</name>
    <dbReference type="NCBI Taxonomy" id="1633335"/>
    <lineage>
        <taxon>Bacteria</taxon>
        <taxon>Pseudomonadati</taxon>
        <taxon>Pseudomonadota</taxon>
        <taxon>Alphaproteobacteria</taxon>
        <taxon>Rhodospirillales</taxon>
        <taxon>Thalassobaculaceae</taxon>
        <taxon>Thalassobaculum</taxon>
    </lineage>
</organism>
<name>A0A918XQC7_9PROT</name>
<keyword evidence="1" id="KW-0812">Transmembrane</keyword>
<proteinExistence type="predicted"/>
<evidence type="ECO:0000313" key="3">
    <source>
        <dbReference type="EMBL" id="GHD44405.1"/>
    </source>
</evidence>
<feature type="transmembrane region" description="Helical" evidence="1">
    <location>
        <begin position="283"/>
        <end position="301"/>
    </location>
</feature>
<dbReference type="InterPro" id="IPR000620">
    <property type="entry name" value="EamA_dom"/>
</dbReference>
<sequence>MELWIPLTILGAFMQNLRSAVQKHLKGRLTTLGAAYVRFLYASPFALLYLVGLKTGTGLPWPEPNLAFIAYCIAGGVSQILFTALLVYMFSLRNFAVGTTYSKTEVVQVAILGLLFLGDTVSLIPAIAIAVAMVGVMAMSAGQSRISVGRLLAGMTEKSTLVGLTCGAFLGASVVFFRGASLSLGYEHGAWMSAAFTLTSAVVLQTVGMGIYLAVTEPKTMRDVFVHWRWAAVVGLAGVLASIAWVTAFTLQNAAYVRALGQIELVFTFLSSVVIFRERTSRAEIVGILLVVVAILTLVLGH</sequence>
<accession>A0A918XQC7</accession>
<dbReference type="EMBL" id="BMZS01000002">
    <property type="protein sequence ID" value="GHD44405.1"/>
    <property type="molecule type" value="Genomic_DNA"/>
</dbReference>
<dbReference type="Pfam" id="PF00892">
    <property type="entry name" value="EamA"/>
    <property type="match status" value="1"/>
</dbReference>
<feature type="transmembrane region" description="Helical" evidence="1">
    <location>
        <begin position="160"/>
        <end position="179"/>
    </location>
</feature>
<dbReference type="InterPro" id="IPR037185">
    <property type="entry name" value="EmrE-like"/>
</dbReference>